<gene>
    <name evidence="1" type="ORF">KC640_03115</name>
</gene>
<feature type="non-terminal residue" evidence="1">
    <location>
        <position position="78"/>
    </location>
</feature>
<comment type="caution">
    <text evidence="1">The sequence shown here is derived from an EMBL/GenBank/DDBJ whole genome shotgun (WGS) entry which is preliminary data.</text>
</comment>
<evidence type="ECO:0000313" key="1">
    <source>
        <dbReference type="EMBL" id="MCA9379395.1"/>
    </source>
</evidence>
<dbReference type="AlphaFoldDB" id="A0A955I5Z5"/>
<organism evidence="1 2">
    <name type="scientific">Candidatus Dojkabacteria bacterium</name>
    <dbReference type="NCBI Taxonomy" id="2099670"/>
    <lineage>
        <taxon>Bacteria</taxon>
        <taxon>Candidatus Dojkabacteria</taxon>
    </lineage>
</organism>
<name>A0A955I5Z5_9BACT</name>
<proteinExistence type="predicted"/>
<dbReference type="Proteomes" id="UP000760819">
    <property type="component" value="Unassembled WGS sequence"/>
</dbReference>
<dbReference type="EMBL" id="JAGQLI010000168">
    <property type="protein sequence ID" value="MCA9379395.1"/>
    <property type="molecule type" value="Genomic_DNA"/>
</dbReference>
<sequence>MPVDLKEIYEQLKKLPLISPNYCDNCGVKHSERDYKFITFQDGAFIFQIDCQSCHLGYLLRVSPSPGGVAAQRLESLN</sequence>
<evidence type="ECO:0000313" key="2">
    <source>
        <dbReference type="Proteomes" id="UP000760819"/>
    </source>
</evidence>
<reference evidence="1" key="2">
    <citation type="journal article" date="2021" name="Microbiome">
        <title>Successional dynamics and alternative stable states in a saline activated sludge microbial community over 9 years.</title>
        <authorList>
            <person name="Wang Y."/>
            <person name="Ye J."/>
            <person name="Ju F."/>
            <person name="Liu L."/>
            <person name="Boyd J.A."/>
            <person name="Deng Y."/>
            <person name="Parks D.H."/>
            <person name="Jiang X."/>
            <person name="Yin X."/>
            <person name="Woodcroft B.J."/>
            <person name="Tyson G.W."/>
            <person name="Hugenholtz P."/>
            <person name="Polz M.F."/>
            <person name="Zhang T."/>
        </authorList>
    </citation>
    <scope>NUCLEOTIDE SEQUENCE</scope>
    <source>
        <strain evidence="1">HKST-UBA12</strain>
    </source>
</reference>
<accession>A0A955I5Z5</accession>
<reference evidence="1" key="1">
    <citation type="submission" date="2020-04" db="EMBL/GenBank/DDBJ databases">
        <authorList>
            <person name="Zhang T."/>
        </authorList>
    </citation>
    <scope>NUCLEOTIDE SEQUENCE</scope>
    <source>
        <strain evidence="1">HKST-UBA12</strain>
    </source>
</reference>
<protein>
    <submittedName>
        <fullName evidence="1">Uncharacterized protein</fullName>
    </submittedName>
</protein>